<dbReference type="EMBL" id="FZNN01000002">
    <property type="protein sequence ID" value="SNR33536.1"/>
    <property type="molecule type" value="Genomic_DNA"/>
</dbReference>
<keyword evidence="1" id="KW-0472">Membrane</keyword>
<dbReference type="Proteomes" id="UP000198417">
    <property type="component" value="Unassembled WGS sequence"/>
</dbReference>
<gene>
    <name evidence="2" type="ORF">SAMN06265370_102146</name>
</gene>
<organism evidence="2 3">
    <name type="scientific">Puniceibacterium sediminis</name>
    <dbReference type="NCBI Taxonomy" id="1608407"/>
    <lineage>
        <taxon>Bacteria</taxon>
        <taxon>Pseudomonadati</taxon>
        <taxon>Pseudomonadota</taxon>
        <taxon>Alphaproteobacteria</taxon>
        <taxon>Rhodobacterales</taxon>
        <taxon>Paracoccaceae</taxon>
        <taxon>Puniceibacterium</taxon>
    </lineage>
</organism>
<keyword evidence="3" id="KW-1185">Reference proteome</keyword>
<evidence type="ECO:0000313" key="2">
    <source>
        <dbReference type="EMBL" id="SNR33536.1"/>
    </source>
</evidence>
<feature type="transmembrane region" description="Helical" evidence="1">
    <location>
        <begin position="36"/>
        <end position="56"/>
    </location>
</feature>
<protein>
    <submittedName>
        <fullName evidence="2">Uncharacterized protein</fullName>
    </submittedName>
</protein>
<proteinExistence type="predicted"/>
<dbReference type="AlphaFoldDB" id="A0A238VH14"/>
<keyword evidence="1" id="KW-0812">Transmembrane</keyword>
<evidence type="ECO:0000313" key="3">
    <source>
        <dbReference type="Proteomes" id="UP000198417"/>
    </source>
</evidence>
<dbReference type="RefSeq" id="WP_176439048.1">
    <property type="nucleotide sequence ID" value="NZ_FZNN01000002.1"/>
</dbReference>
<keyword evidence="1" id="KW-1133">Transmembrane helix</keyword>
<reference evidence="2 3" key="1">
    <citation type="submission" date="2017-06" db="EMBL/GenBank/DDBJ databases">
        <authorList>
            <person name="Kim H.J."/>
            <person name="Triplett B.A."/>
        </authorList>
    </citation>
    <scope>NUCLEOTIDE SEQUENCE [LARGE SCALE GENOMIC DNA]</scope>
    <source>
        <strain evidence="2 3">DSM 29052</strain>
    </source>
</reference>
<accession>A0A238VH14</accession>
<name>A0A238VH14_9RHOB</name>
<sequence>MTADTGIAFAAVTAIFAKAGVEGVNSDPAAFLGERLSAMGWGGVVLIALGSLMVACG</sequence>
<evidence type="ECO:0000256" key="1">
    <source>
        <dbReference type="SAM" id="Phobius"/>
    </source>
</evidence>